<feature type="domain" description="External alternative NADH-ubiquinone oxidoreductase-like C-terminal" evidence="8">
    <location>
        <begin position="350"/>
        <end position="401"/>
    </location>
</feature>
<dbReference type="SUPFAM" id="SSF51905">
    <property type="entry name" value="FAD/NAD(P)-binding domain"/>
    <property type="match status" value="1"/>
</dbReference>
<evidence type="ECO:0000256" key="5">
    <source>
        <dbReference type="ARBA" id="ARBA00023002"/>
    </source>
</evidence>
<dbReference type="RefSeq" id="WP_336806109.1">
    <property type="nucleotide sequence ID" value="NZ_JBBBNY010000001.1"/>
</dbReference>
<dbReference type="Proteomes" id="UP001381174">
    <property type="component" value="Unassembled WGS sequence"/>
</dbReference>
<evidence type="ECO:0000256" key="3">
    <source>
        <dbReference type="ARBA" id="ARBA00022630"/>
    </source>
</evidence>
<dbReference type="GO" id="GO:0016491">
    <property type="term" value="F:oxidoreductase activity"/>
    <property type="evidence" value="ECO:0007669"/>
    <property type="project" value="UniProtKB-KW"/>
</dbReference>
<protein>
    <submittedName>
        <fullName evidence="9">NAD(P)/FAD-dependent oxidoreductase</fullName>
        <ecNumber evidence="9">1.6.5.-</ecNumber>
    </submittedName>
</protein>
<dbReference type="PRINTS" id="PR00411">
    <property type="entry name" value="PNDRDTASEI"/>
</dbReference>
<proteinExistence type="inferred from homology"/>
<keyword evidence="10" id="KW-1185">Reference proteome</keyword>
<dbReference type="EMBL" id="JBBBNY010000001">
    <property type="protein sequence ID" value="MEI7035502.1"/>
    <property type="molecule type" value="Genomic_DNA"/>
</dbReference>
<keyword evidence="6" id="KW-0812">Transmembrane</keyword>
<evidence type="ECO:0000259" key="8">
    <source>
        <dbReference type="Pfam" id="PF22366"/>
    </source>
</evidence>
<evidence type="ECO:0000259" key="7">
    <source>
        <dbReference type="Pfam" id="PF07992"/>
    </source>
</evidence>
<comment type="cofactor">
    <cofactor evidence="1">
        <name>FAD</name>
        <dbReference type="ChEBI" id="CHEBI:57692"/>
    </cofactor>
</comment>
<evidence type="ECO:0000256" key="6">
    <source>
        <dbReference type="SAM" id="Phobius"/>
    </source>
</evidence>
<evidence type="ECO:0000256" key="1">
    <source>
        <dbReference type="ARBA" id="ARBA00001974"/>
    </source>
</evidence>
<feature type="transmembrane region" description="Helical" evidence="6">
    <location>
        <begin position="376"/>
        <end position="402"/>
    </location>
</feature>
<dbReference type="Pfam" id="PF22366">
    <property type="entry name" value="NDH2_C"/>
    <property type="match status" value="1"/>
</dbReference>
<dbReference type="Pfam" id="PF07992">
    <property type="entry name" value="Pyr_redox_2"/>
    <property type="match status" value="1"/>
</dbReference>
<gene>
    <name evidence="9" type="ORF">WAT24_01885</name>
</gene>
<accession>A0ABU8J8T4</accession>
<reference evidence="9 10" key="1">
    <citation type="journal article" date="2014" name="Int. J. Syst. Evol. Microbiol.">
        <title>Fulvimonas yonginensis sp. nov., isolated from greenhouse soil, and emended description of the genus Fulvimonas.</title>
        <authorList>
            <person name="Ahn J.H."/>
            <person name="Kim S.J."/>
            <person name="Weon H.Y."/>
            <person name="Hong S.B."/>
            <person name="Seok S.J."/>
            <person name="Kwon S.W."/>
        </authorList>
    </citation>
    <scope>NUCLEOTIDE SEQUENCE [LARGE SCALE GENOMIC DNA]</scope>
    <source>
        <strain evidence="9 10">KACC 16952</strain>
    </source>
</reference>
<keyword evidence="5 9" id="KW-0560">Oxidoreductase</keyword>
<dbReference type="InterPro" id="IPR023753">
    <property type="entry name" value="FAD/NAD-binding_dom"/>
</dbReference>
<keyword evidence="6" id="KW-0472">Membrane</keyword>
<dbReference type="InterPro" id="IPR051169">
    <property type="entry name" value="NADH-Q_oxidoreductase"/>
</dbReference>
<dbReference type="PRINTS" id="PR00368">
    <property type="entry name" value="FADPNR"/>
</dbReference>
<comment type="caution">
    <text evidence="9">The sequence shown here is derived from an EMBL/GenBank/DDBJ whole genome shotgun (WGS) entry which is preliminary data.</text>
</comment>
<sequence length="430" mass="46606">MDAGATLPHVVILGGGFGGLATVRALADAPVRITLVDRRNHHLFQPLLYQVATAGLSAPSIAAPLRQILRRQANATVLLDEAIDVDLAARRVRFEHGALDYDFLVVATGATHAYFGHDDWARWAPGLKTLDDAFAIRRRVLLAFERAERESDPGQRRPWLNFVVVGGGPTGVELAGTLAEIARHTLPREFRRSDPRRARVLLVEAGPRLLAAFDPSLSAKAQRQLERLGVEVLTGTAVTAIDAQGVRLGEQPLAARTVLWAAGVAASPLGRQLGAPLDRAGRVRVAPDLSLPAHPEVFVIGDLACVERADGTLVPGVAPVAKQMGRHAAARIRARLDADSTPAPFHYRDRGALATIGRMAAVAQFGRLRLSGPPAWWVWLVAHIYFLIGFRNRLVVLLDWAWAYWTYQRHARIVTGADAEAVPDPDGPPP</sequence>
<dbReference type="Gene3D" id="3.50.50.100">
    <property type="match status" value="1"/>
</dbReference>
<dbReference type="PANTHER" id="PTHR42913:SF3">
    <property type="entry name" value="64 KDA MITOCHONDRIAL NADH DEHYDROGENASE (EUROFUNG)"/>
    <property type="match status" value="1"/>
</dbReference>
<comment type="similarity">
    <text evidence="2">Belongs to the NADH dehydrogenase family.</text>
</comment>
<dbReference type="InterPro" id="IPR036188">
    <property type="entry name" value="FAD/NAD-bd_sf"/>
</dbReference>
<evidence type="ECO:0000256" key="4">
    <source>
        <dbReference type="ARBA" id="ARBA00022827"/>
    </source>
</evidence>
<name>A0ABU8J8T4_9GAMM</name>
<keyword evidence="4" id="KW-0274">FAD</keyword>
<keyword evidence="3" id="KW-0285">Flavoprotein</keyword>
<dbReference type="PANTHER" id="PTHR42913">
    <property type="entry name" value="APOPTOSIS-INDUCING FACTOR 1"/>
    <property type="match status" value="1"/>
</dbReference>
<evidence type="ECO:0000313" key="10">
    <source>
        <dbReference type="Proteomes" id="UP001381174"/>
    </source>
</evidence>
<dbReference type="InterPro" id="IPR054585">
    <property type="entry name" value="NDH2-like_C"/>
</dbReference>
<evidence type="ECO:0000313" key="9">
    <source>
        <dbReference type="EMBL" id="MEI7035502.1"/>
    </source>
</evidence>
<evidence type="ECO:0000256" key="2">
    <source>
        <dbReference type="ARBA" id="ARBA00005272"/>
    </source>
</evidence>
<feature type="domain" description="FAD/NAD(P)-binding" evidence="7">
    <location>
        <begin position="9"/>
        <end position="325"/>
    </location>
</feature>
<organism evidence="9 10">
    <name type="scientific">Fulvimonas yonginensis</name>
    <dbReference type="NCBI Taxonomy" id="1495200"/>
    <lineage>
        <taxon>Bacteria</taxon>
        <taxon>Pseudomonadati</taxon>
        <taxon>Pseudomonadota</taxon>
        <taxon>Gammaproteobacteria</taxon>
        <taxon>Lysobacterales</taxon>
        <taxon>Rhodanobacteraceae</taxon>
        <taxon>Fulvimonas</taxon>
    </lineage>
</organism>
<dbReference type="EC" id="1.6.5.-" evidence="9"/>
<keyword evidence="6" id="KW-1133">Transmembrane helix</keyword>